<evidence type="ECO:0000313" key="13">
    <source>
        <dbReference type="EMBL" id="KZX14915.1"/>
    </source>
</evidence>
<keyword evidence="10" id="KW-0342">GTP-binding</keyword>
<evidence type="ECO:0000256" key="9">
    <source>
        <dbReference type="ARBA" id="ARBA00022842"/>
    </source>
</evidence>
<accession>A0A166CVT7</accession>
<proteinExistence type="inferred from homology"/>
<evidence type="ECO:0000256" key="4">
    <source>
        <dbReference type="ARBA" id="ARBA00022679"/>
    </source>
</evidence>
<dbReference type="PATRIC" id="fig|55758.3.peg.871"/>
<dbReference type="RefSeq" id="WP_245637451.1">
    <property type="nucleotide sequence ID" value="NZ_LWMT01000119.1"/>
</dbReference>
<dbReference type="EC" id="2.7.7.79" evidence="3"/>
<feature type="domain" description="Thg1 C-terminal" evidence="12">
    <location>
        <begin position="130"/>
        <end position="227"/>
    </location>
</feature>
<gene>
    <name evidence="13" type="ORF">MBFIL_07800</name>
</gene>
<dbReference type="STRING" id="55758.MBFIL_07800"/>
<dbReference type="InterPro" id="IPR024956">
    <property type="entry name" value="tRNAHis_GuaTrfase_cat"/>
</dbReference>
<feature type="domain" description="tRNAHis guanylyltransferase catalytic" evidence="11">
    <location>
        <begin position="2"/>
        <end position="127"/>
    </location>
</feature>
<dbReference type="InterPro" id="IPR007537">
    <property type="entry name" value="tRNAHis_GuaTrfase_Thg1"/>
</dbReference>
<dbReference type="GO" id="GO:0005525">
    <property type="term" value="F:GTP binding"/>
    <property type="evidence" value="ECO:0007669"/>
    <property type="project" value="UniProtKB-KW"/>
</dbReference>
<keyword evidence="14" id="KW-1185">Reference proteome</keyword>
<dbReference type="PANTHER" id="PTHR12729">
    <property type="entry name" value="TRNA(HIS) GUANYLYLTRANSFERASE-RELATED"/>
    <property type="match status" value="1"/>
</dbReference>
<evidence type="ECO:0000256" key="8">
    <source>
        <dbReference type="ARBA" id="ARBA00022741"/>
    </source>
</evidence>
<evidence type="ECO:0000256" key="1">
    <source>
        <dbReference type="ARBA" id="ARBA00001946"/>
    </source>
</evidence>
<dbReference type="Pfam" id="PF04446">
    <property type="entry name" value="Thg1"/>
    <property type="match status" value="1"/>
</dbReference>
<dbReference type="GO" id="GO:0006400">
    <property type="term" value="P:tRNA modification"/>
    <property type="evidence" value="ECO:0007669"/>
    <property type="project" value="InterPro"/>
</dbReference>
<keyword evidence="5" id="KW-0819">tRNA processing</keyword>
<dbReference type="GO" id="GO:0008193">
    <property type="term" value="F:tRNA guanylyltransferase activity"/>
    <property type="evidence" value="ECO:0007669"/>
    <property type="project" value="UniProtKB-EC"/>
</dbReference>
<dbReference type="EMBL" id="LWMT01000119">
    <property type="protein sequence ID" value="KZX14915.1"/>
    <property type="molecule type" value="Genomic_DNA"/>
</dbReference>
<dbReference type="PANTHER" id="PTHR12729:SF6">
    <property type="entry name" value="TRNA(HIS) GUANYLYLTRANSFERASE-RELATED"/>
    <property type="match status" value="1"/>
</dbReference>
<comment type="caution">
    <text evidence="13">The sequence shown here is derived from an EMBL/GenBank/DDBJ whole genome shotgun (WGS) entry which is preliminary data.</text>
</comment>
<dbReference type="InterPro" id="IPR038469">
    <property type="entry name" value="tRNAHis_GuaTrfase_Thg1_sf"/>
</dbReference>
<reference evidence="13 14" key="1">
    <citation type="submission" date="2016-04" db="EMBL/GenBank/DDBJ databases">
        <title>Genome sequence of Methanobrevibacter filiformis DSM 11501.</title>
        <authorList>
            <person name="Poehlein A."/>
            <person name="Seedorf H."/>
            <person name="Daniel R."/>
        </authorList>
    </citation>
    <scope>NUCLEOTIDE SEQUENCE [LARGE SCALE GENOMIC DNA]</scope>
    <source>
        <strain evidence="13 14">DSM 11501</strain>
    </source>
</reference>
<comment type="cofactor">
    <cofactor evidence="1">
        <name>Mg(2+)</name>
        <dbReference type="ChEBI" id="CHEBI:18420"/>
    </cofactor>
</comment>
<name>A0A166CVT7_9EURY</name>
<evidence type="ECO:0000256" key="2">
    <source>
        <dbReference type="ARBA" id="ARBA00010113"/>
    </source>
</evidence>
<dbReference type="Pfam" id="PF14413">
    <property type="entry name" value="Thg1C"/>
    <property type="match status" value="1"/>
</dbReference>
<sequence>MNNMKEYEIYSDMKVPLSSTIILRLDGRGFHTISKNLNLKRPYDEVFSFSMAKTAEYIFKEFSPLFIYTFSDELNILLKEIPFNGRIEKLNSVFPSFASSSLTLNLNESLDEKITLPISFDSRIIPISDIVSYFKWRQNEAWRNHVNGYGYWALRKTLSKHEATSKLNGLSSGNIHQLLFEKGINLNDFPLWQKRGIAIYKKKQHNNKNLNNENNNKSNKYSNNNKHEIFTDLNLEIFNNEFFESIFGKYF</sequence>
<evidence type="ECO:0000256" key="10">
    <source>
        <dbReference type="ARBA" id="ARBA00023134"/>
    </source>
</evidence>
<dbReference type="AlphaFoldDB" id="A0A166CVT7"/>
<keyword evidence="8" id="KW-0547">Nucleotide-binding</keyword>
<evidence type="ECO:0000256" key="6">
    <source>
        <dbReference type="ARBA" id="ARBA00022695"/>
    </source>
</evidence>
<keyword evidence="4 13" id="KW-0808">Transferase</keyword>
<dbReference type="Gene3D" id="3.30.70.3000">
    <property type="match status" value="1"/>
</dbReference>
<protein>
    <recommendedName>
        <fullName evidence="3">tRNA(His) guanylyltransferase</fullName>
        <ecNumber evidence="3">2.7.7.79</ecNumber>
    </recommendedName>
</protein>
<comment type="similarity">
    <text evidence="2">Belongs to the tRNA(His) guanylyltransferase family.</text>
</comment>
<evidence type="ECO:0000259" key="12">
    <source>
        <dbReference type="Pfam" id="PF14413"/>
    </source>
</evidence>
<dbReference type="Proteomes" id="UP000077066">
    <property type="component" value="Unassembled WGS sequence"/>
</dbReference>
<keyword evidence="9" id="KW-0460">Magnesium</keyword>
<keyword evidence="6 13" id="KW-0548">Nucleotidyltransferase</keyword>
<dbReference type="GO" id="GO:0000287">
    <property type="term" value="F:magnesium ion binding"/>
    <property type="evidence" value="ECO:0007669"/>
    <property type="project" value="InterPro"/>
</dbReference>
<evidence type="ECO:0000256" key="3">
    <source>
        <dbReference type="ARBA" id="ARBA00012511"/>
    </source>
</evidence>
<evidence type="ECO:0000313" key="14">
    <source>
        <dbReference type="Proteomes" id="UP000077066"/>
    </source>
</evidence>
<organism evidence="13 14">
    <name type="scientific">Methanobrevibacter filiformis</name>
    <dbReference type="NCBI Taxonomy" id="55758"/>
    <lineage>
        <taxon>Archaea</taxon>
        <taxon>Methanobacteriati</taxon>
        <taxon>Methanobacteriota</taxon>
        <taxon>Methanomada group</taxon>
        <taxon>Methanobacteria</taxon>
        <taxon>Methanobacteriales</taxon>
        <taxon>Methanobacteriaceae</taxon>
        <taxon>Methanobrevibacter</taxon>
    </lineage>
</organism>
<evidence type="ECO:0000259" key="11">
    <source>
        <dbReference type="Pfam" id="PF04446"/>
    </source>
</evidence>
<evidence type="ECO:0000256" key="7">
    <source>
        <dbReference type="ARBA" id="ARBA00022723"/>
    </source>
</evidence>
<keyword evidence="7" id="KW-0479">Metal-binding</keyword>
<evidence type="ECO:0000256" key="5">
    <source>
        <dbReference type="ARBA" id="ARBA00022694"/>
    </source>
</evidence>
<dbReference type="InterPro" id="IPR025845">
    <property type="entry name" value="Thg1_C_dom"/>
</dbReference>